<reference evidence="1 2" key="1">
    <citation type="submission" date="2014-07" db="EMBL/GenBank/DDBJ databases">
        <authorList>
            <person name="McCorrison J."/>
            <person name="Sanka R."/>
            <person name="Torralba M."/>
            <person name="Gillis M."/>
            <person name="Haft D.H."/>
            <person name="Methe B."/>
            <person name="Sutton G."/>
            <person name="Nelson K.E."/>
        </authorList>
    </citation>
    <scope>NUCLEOTIDE SEQUENCE [LARGE SCALE GENOMIC DNA]</scope>
    <source>
        <strain evidence="1 2">DNF00424</strain>
    </source>
</reference>
<evidence type="ECO:0000313" key="1">
    <source>
        <dbReference type="EMBL" id="KGF28415.1"/>
    </source>
</evidence>
<protein>
    <recommendedName>
        <fullName evidence="3">TerB family tellurite resistance protein</fullName>
    </recommendedName>
</protein>
<organism evidence="1 2">
    <name type="scientific">Prevotella histicola JCM 15637 = DNF00424</name>
    <dbReference type="NCBI Taxonomy" id="1236504"/>
    <lineage>
        <taxon>Bacteria</taxon>
        <taxon>Pseudomonadati</taxon>
        <taxon>Bacteroidota</taxon>
        <taxon>Bacteroidia</taxon>
        <taxon>Bacteroidales</taxon>
        <taxon>Prevotellaceae</taxon>
        <taxon>Prevotella</taxon>
    </lineage>
</organism>
<dbReference type="RefSeq" id="WP_036869449.1">
    <property type="nucleotide sequence ID" value="NZ_JRNJ01000040.1"/>
</dbReference>
<dbReference type="AlphaFoldDB" id="A0AAW3FG13"/>
<evidence type="ECO:0008006" key="3">
    <source>
        <dbReference type="Google" id="ProtNLM"/>
    </source>
</evidence>
<accession>A0AAW3FG13</accession>
<dbReference type="SUPFAM" id="SSF158682">
    <property type="entry name" value="TerB-like"/>
    <property type="match status" value="1"/>
</dbReference>
<dbReference type="InterPro" id="IPR029024">
    <property type="entry name" value="TerB-like"/>
</dbReference>
<gene>
    <name evidence="1" type="ORF">HMPREF2132_04315</name>
</gene>
<comment type="caution">
    <text evidence="1">The sequence shown here is derived from an EMBL/GenBank/DDBJ whole genome shotgun (WGS) entry which is preliminary data.</text>
</comment>
<dbReference type="Gene3D" id="1.10.3680.10">
    <property type="entry name" value="TerB-like"/>
    <property type="match status" value="1"/>
</dbReference>
<dbReference type="Proteomes" id="UP000029533">
    <property type="component" value="Unassembled WGS sequence"/>
</dbReference>
<proteinExistence type="predicted"/>
<sequence length="133" mass="15201">MEGLTYKAKLAIIKILLEILHADGIVNDSEVEYMDEVIKSFNLDENYQSDVDSLITLEALSAIRELSVDQKDKVAKMMGKMIVIDKDINYNEVKLYNTFCKSCDIGKDFNMDDYPEFSLSGPFVNSEDFMDVF</sequence>
<name>A0AAW3FG13_9BACT</name>
<evidence type="ECO:0000313" key="2">
    <source>
        <dbReference type="Proteomes" id="UP000029533"/>
    </source>
</evidence>
<dbReference type="EMBL" id="JRNJ01000040">
    <property type="protein sequence ID" value="KGF28415.1"/>
    <property type="molecule type" value="Genomic_DNA"/>
</dbReference>